<dbReference type="InterPro" id="IPR013762">
    <property type="entry name" value="Integrase-like_cat_sf"/>
</dbReference>
<evidence type="ECO:0000256" key="1">
    <source>
        <dbReference type="ARBA" id="ARBA00004496"/>
    </source>
</evidence>
<comment type="subcellular location">
    <subcellularLocation>
        <location evidence="1">Cytoplasm</location>
    </subcellularLocation>
</comment>
<dbReference type="PANTHER" id="PTHR30349:SF77">
    <property type="entry name" value="TYROSINE RECOMBINASE XERC"/>
    <property type="match status" value="1"/>
</dbReference>
<name>A0A372LL14_9BACI</name>
<dbReference type="InterPro" id="IPR002104">
    <property type="entry name" value="Integrase_catalytic"/>
</dbReference>
<evidence type="ECO:0000256" key="3">
    <source>
        <dbReference type="ARBA" id="ARBA00022618"/>
    </source>
</evidence>
<keyword evidence="13" id="KW-1185">Reference proteome</keyword>
<dbReference type="PANTHER" id="PTHR30349">
    <property type="entry name" value="PHAGE INTEGRASE-RELATED"/>
    <property type="match status" value="1"/>
</dbReference>
<keyword evidence="8" id="KW-0131">Cell cycle</keyword>
<organism evidence="12 13">
    <name type="scientific">Peribacillus saganii</name>
    <dbReference type="NCBI Taxonomy" id="2303992"/>
    <lineage>
        <taxon>Bacteria</taxon>
        <taxon>Bacillati</taxon>
        <taxon>Bacillota</taxon>
        <taxon>Bacilli</taxon>
        <taxon>Bacillales</taxon>
        <taxon>Bacillaceae</taxon>
        <taxon>Peribacillus</taxon>
    </lineage>
</organism>
<evidence type="ECO:0000313" key="13">
    <source>
        <dbReference type="Proteomes" id="UP000264541"/>
    </source>
</evidence>
<dbReference type="AlphaFoldDB" id="A0A372LL14"/>
<dbReference type="Gene3D" id="1.10.443.10">
    <property type="entry name" value="Intergrase catalytic core"/>
    <property type="match status" value="1"/>
</dbReference>
<sequence length="379" mass="44054">MSIIKKKSKQSEVESQLQELLKVNDLETILKAARSVFNLTTNPEGVKETRVNNLTLEDAVNKFYSSAKFMNYTVSTQESYKYEIKQLLSFLSSKGLNRSLLFENIIYPTQTLVEYINSYCKKSTRNKKAAFLRAFIKTTTSEFYDNNKEDFQTSLKIDWDSNDLPKFYTKEQIKELLVLSKYTSNGLRNYTILCVFIGTALRISELVGIQIADIDIENEMVMVRRKRNKGVKKPAYIQRDSFEILLRYINFIYGHLDEDWKRLKEKHGDLFVFSGLNQGTHITERAVRDMIKSLVKQASSISEEEAERLSVHNFRHSFAVHGIRSGINIFAMMDLMGHKTINALQQYTKQTNDQLKEDIERHPLSKVVIDIKQKGEYKK</sequence>
<keyword evidence="5" id="KW-0229">DNA integration</keyword>
<evidence type="ECO:0000256" key="8">
    <source>
        <dbReference type="ARBA" id="ARBA00023306"/>
    </source>
</evidence>
<dbReference type="GO" id="GO:0006310">
    <property type="term" value="P:DNA recombination"/>
    <property type="evidence" value="ECO:0007669"/>
    <property type="project" value="UniProtKB-KW"/>
</dbReference>
<dbReference type="InterPro" id="IPR050090">
    <property type="entry name" value="Tyrosine_recombinase_XerCD"/>
</dbReference>
<dbReference type="PROSITE" id="PS51900">
    <property type="entry name" value="CB"/>
    <property type="match status" value="1"/>
</dbReference>
<dbReference type="EMBL" id="QVTE01000043">
    <property type="protein sequence ID" value="RFU67473.1"/>
    <property type="molecule type" value="Genomic_DNA"/>
</dbReference>
<dbReference type="GO" id="GO:0005737">
    <property type="term" value="C:cytoplasm"/>
    <property type="evidence" value="ECO:0007669"/>
    <property type="project" value="UniProtKB-SubCell"/>
</dbReference>
<keyword evidence="3" id="KW-0132">Cell division</keyword>
<dbReference type="GO" id="GO:0051301">
    <property type="term" value="P:cell division"/>
    <property type="evidence" value="ECO:0007669"/>
    <property type="project" value="UniProtKB-KW"/>
</dbReference>
<evidence type="ECO:0000313" key="12">
    <source>
        <dbReference type="EMBL" id="RFU67473.1"/>
    </source>
</evidence>
<accession>A0A372LL14</accession>
<dbReference type="InterPro" id="IPR011010">
    <property type="entry name" value="DNA_brk_join_enz"/>
</dbReference>
<keyword evidence="4" id="KW-0159">Chromosome partition</keyword>
<evidence type="ECO:0000256" key="5">
    <source>
        <dbReference type="ARBA" id="ARBA00022908"/>
    </source>
</evidence>
<dbReference type="GO" id="GO:0015074">
    <property type="term" value="P:DNA integration"/>
    <property type="evidence" value="ECO:0007669"/>
    <property type="project" value="UniProtKB-KW"/>
</dbReference>
<feature type="domain" description="Core-binding (CB)" evidence="11">
    <location>
        <begin position="54"/>
        <end position="140"/>
    </location>
</feature>
<dbReference type="GO" id="GO:0007059">
    <property type="term" value="P:chromosome segregation"/>
    <property type="evidence" value="ECO:0007669"/>
    <property type="project" value="UniProtKB-KW"/>
</dbReference>
<keyword evidence="7" id="KW-0233">DNA recombination</keyword>
<keyword evidence="2" id="KW-0963">Cytoplasm</keyword>
<evidence type="ECO:0000256" key="6">
    <source>
        <dbReference type="ARBA" id="ARBA00023125"/>
    </source>
</evidence>
<gene>
    <name evidence="12" type="ORF">D0469_14545</name>
</gene>
<dbReference type="Proteomes" id="UP000264541">
    <property type="component" value="Unassembled WGS sequence"/>
</dbReference>
<keyword evidence="6 9" id="KW-0238">DNA-binding</keyword>
<comment type="caution">
    <text evidence="12">The sequence shown here is derived from an EMBL/GenBank/DDBJ whole genome shotgun (WGS) entry which is preliminary data.</text>
</comment>
<evidence type="ECO:0000259" key="11">
    <source>
        <dbReference type="PROSITE" id="PS51900"/>
    </source>
</evidence>
<dbReference type="OrthoDB" id="9766545at2"/>
<proteinExistence type="predicted"/>
<protein>
    <submittedName>
        <fullName evidence="12">Site-specific integrase</fullName>
    </submittedName>
</protein>
<dbReference type="PROSITE" id="PS51898">
    <property type="entry name" value="TYR_RECOMBINASE"/>
    <property type="match status" value="1"/>
</dbReference>
<dbReference type="RefSeq" id="WP_117327468.1">
    <property type="nucleotide sequence ID" value="NZ_QVTE01000043.1"/>
</dbReference>
<dbReference type="CDD" id="cd00397">
    <property type="entry name" value="DNA_BRE_C"/>
    <property type="match status" value="1"/>
</dbReference>
<dbReference type="Pfam" id="PF00589">
    <property type="entry name" value="Phage_integrase"/>
    <property type="match status" value="1"/>
</dbReference>
<dbReference type="SUPFAM" id="SSF56349">
    <property type="entry name" value="DNA breaking-rejoining enzymes"/>
    <property type="match status" value="1"/>
</dbReference>
<dbReference type="InterPro" id="IPR044068">
    <property type="entry name" value="CB"/>
</dbReference>
<feature type="domain" description="Tyr recombinase" evidence="10">
    <location>
        <begin position="163"/>
        <end position="360"/>
    </location>
</feature>
<evidence type="ECO:0000256" key="7">
    <source>
        <dbReference type="ARBA" id="ARBA00023172"/>
    </source>
</evidence>
<dbReference type="GO" id="GO:0003677">
    <property type="term" value="F:DNA binding"/>
    <property type="evidence" value="ECO:0007669"/>
    <property type="project" value="UniProtKB-UniRule"/>
</dbReference>
<evidence type="ECO:0000259" key="10">
    <source>
        <dbReference type="PROSITE" id="PS51898"/>
    </source>
</evidence>
<reference evidence="12 13" key="1">
    <citation type="submission" date="2018-08" db="EMBL/GenBank/DDBJ databases">
        <title>Bacillus chawlae sp. nov., Bacillus glennii sp. nov., and Bacillus saganii sp. nov. Isolated from the Vehicle Assembly Building at Kennedy Space Center where the Viking Spacecraft were Assembled.</title>
        <authorList>
            <person name="Seuylemezian A."/>
            <person name="Vaishampayan P."/>
        </authorList>
    </citation>
    <scope>NUCLEOTIDE SEQUENCE [LARGE SCALE GENOMIC DNA]</scope>
    <source>
        <strain evidence="12 13">V47-23a</strain>
    </source>
</reference>
<evidence type="ECO:0000256" key="9">
    <source>
        <dbReference type="PROSITE-ProRule" id="PRU01248"/>
    </source>
</evidence>
<evidence type="ECO:0000256" key="4">
    <source>
        <dbReference type="ARBA" id="ARBA00022829"/>
    </source>
</evidence>
<evidence type="ECO:0000256" key="2">
    <source>
        <dbReference type="ARBA" id="ARBA00022490"/>
    </source>
</evidence>